<sequence length="429" mass="51328">MYHYLIKKGKNIGYIILKNKDIHVLGTPEDLEVFKKNKKKLVLLYEPFELQKEFLYKDVILMPYYLGKEYNLDVDIVYFNNQYSINNFRNLNFKKLKKSKYYKWIGKFDKLGIINNIFFIKYLIEYAKKIDYLMLFHLSFANSFLIRIYKFFNQKGKVYIKLDINKKTTLKNIQNNFLKRKLFCEFKYIDLISCETEENFILFKENGYYGKNIKEKITCVSNGVDEEYLIENKIEVKKYEEKENIILTVGRLGTKEKNNELLLETLEKIDLRDWKVLLIGPYTEEFKKLYDNFIERNQDKKNKVVLVGNISDRSLLYDYYNRAKVFILTSRWESFGIVLVEALRLGNYIITTDVGGARDITENGKIGSIIEVGNSKQLQNEIRKVIDNKVELEKKYNESLKLSNEKFLWSNIVKNKKFVDFFEEEFKKK</sequence>
<comment type="caution">
    <text evidence="3">The sequence shown here is derived from an EMBL/GenBank/DDBJ whole genome shotgun (WGS) entry which is preliminary data.</text>
</comment>
<dbReference type="Gene3D" id="3.40.50.2000">
    <property type="entry name" value="Glycogen Phosphorylase B"/>
    <property type="match status" value="2"/>
</dbReference>
<gene>
    <name evidence="3" type="ORF">DW663_07455</name>
</gene>
<evidence type="ECO:0000259" key="2">
    <source>
        <dbReference type="Pfam" id="PF00534"/>
    </source>
</evidence>
<reference evidence="3 4" key="1">
    <citation type="submission" date="2018-08" db="EMBL/GenBank/DDBJ databases">
        <title>A genome reference for cultivated species of the human gut microbiota.</title>
        <authorList>
            <person name="Zou Y."/>
            <person name="Xue W."/>
            <person name="Luo G."/>
        </authorList>
    </citation>
    <scope>NUCLEOTIDE SEQUENCE [LARGE SCALE GENOMIC DNA]</scope>
    <source>
        <strain evidence="3 4">AM25-1</strain>
    </source>
</reference>
<dbReference type="Proteomes" id="UP000284676">
    <property type="component" value="Unassembled WGS sequence"/>
</dbReference>
<dbReference type="PANTHER" id="PTHR46401:SF2">
    <property type="entry name" value="GLYCOSYLTRANSFERASE WBBK-RELATED"/>
    <property type="match status" value="1"/>
</dbReference>
<evidence type="ECO:0000313" key="4">
    <source>
        <dbReference type="Proteomes" id="UP000284676"/>
    </source>
</evidence>
<accession>A0A414PTQ8</accession>
<organism evidence="3 4">
    <name type="scientific">Fusobacterium mortiferum</name>
    <dbReference type="NCBI Taxonomy" id="850"/>
    <lineage>
        <taxon>Bacteria</taxon>
        <taxon>Fusobacteriati</taxon>
        <taxon>Fusobacteriota</taxon>
        <taxon>Fusobacteriia</taxon>
        <taxon>Fusobacteriales</taxon>
        <taxon>Fusobacteriaceae</taxon>
        <taxon>Fusobacterium</taxon>
    </lineage>
</organism>
<proteinExistence type="predicted"/>
<dbReference type="Pfam" id="PF00534">
    <property type="entry name" value="Glycos_transf_1"/>
    <property type="match status" value="1"/>
</dbReference>
<keyword evidence="1 3" id="KW-0808">Transferase</keyword>
<feature type="domain" description="Glycosyl transferase family 1" evidence="2">
    <location>
        <begin position="232"/>
        <end position="398"/>
    </location>
</feature>
<evidence type="ECO:0000256" key="1">
    <source>
        <dbReference type="ARBA" id="ARBA00022679"/>
    </source>
</evidence>
<dbReference type="SUPFAM" id="SSF53756">
    <property type="entry name" value="UDP-Glycosyltransferase/glycogen phosphorylase"/>
    <property type="match status" value="1"/>
</dbReference>
<dbReference type="GO" id="GO:0016757">
    <property type="term" value="F:glycosyltransferase activity"/>
    <property type="evidence" value="ECO:0007669"/>
    <property type="project" value="InterPro"/>
</dbReference>
<dbReference type="InterPro" id="IPR001296">
    <property type="entry name" value="Glyco_trans_1"/>
</dbReference>
<evidence type="ECO:0000313" key="3">
    <source>
        <dbReference type="EMBL" id="RHF71948.1"/>
    </source>
</evidence>
<name>A0A414PTQ8_FUSMR</name>
<dbReference type="PANTHER" id="PTHR46401">
    <property type="entry name" value="GLYCOSYLTRANSFERASE WBBK-RELATED"/>
    <property type="match status" value="1"/>
</dbReference>
<protein>
    <submittedName>
        <fullName evidence="3">Glycosyltransferase</fullName>
    </submittedName>
</protein>
<dbReference type="CDD" id="cd03801">
    <property type="entry name" value="GT4_PimA-like"/>
    <property type="match status" value="1"/>
</dbReference>
<dbReference type="AlphaFoldDB" id="A0A414PTQ8"/>
<dbReference type="EMBL" id="QRHL01000011">
    <property type="protein sequence ID" value="RHF71948.1"/>
    <property type="molecule type" value="Genomic_DNA"/>
</dbReference>